<sequence>MALLAEIWSVFIAILRKSVRNLQACTDINLIQHVLHRLARAETIVADLLIDMLGVLASYSITVKELKLLFGAMKTIKGKWPRHSAKLLNVLRQMPQRNGPDVFFSFPGRKGSAIVLPPLAKWPHECGFTFTTWFRLDPINSVNIEREKPYLYCFKTGKGVGYSAHFVGNCLVLTSMKIKGKGFQHCVKYEFQPRKWYMIAVVYIYNRWTKSEIKCLVNGQLASSTEMAWFVSTNDPFDKCYIGATPELDEERIFCGQMSAIYLFSEALTTHQICAMHRLGPGYKSQFRFDNECYLNLPDNHKRVSGEQELTSMVDQSIMTVLYDGKLSNAIMFMYNPVATDSQLCLQSSPKGNASYFVHTPHALMLQDVKAVITHSIHSTLNSIGGIQVLFPLFSQLDMPYDCIASNDIKRDPTLCSKLLGFICDLVESSQTVQQHMVQNRGFLVISYMLQRASREHLTIEVLASFLELTKHLVTCLSANSDLLLKQLLDHVLFNPALWIYTPAPVQTRLYSYLATEFLSDTQIYSNVRRVSTVLQTVHTLKYYYWVTSPRSKSGITPKGLDGPRPQQKDILTIRSYISLFLKQLIMIGNGVKDDELQSILNYLTTMHEDENLHDVLQMLISLMSEHPSSMVPAFDTKQGVRTIFKLLAAESQLIRLQALKLLGFFLSRSTHKRKYDVMSPYNLYTLLAERLLLNEETLTLPTYNVLYEIMTEHISQQILYTRHPEPESHYRLENPMILKVIATLIRQSKQTEQLLEVKKLFLSDMTLLCNNNRENRRTVLQMSVWQEWLIAMAYIHPKNTEEQKISDMVYSLFRMLLHHAIKHEYGGWRVWVDTLAIVHSKVSYEEFKLQFAQMYEHYERQRSDNITDPEVRQQRPISTISGWDQQHSVNNGYTRSTHWLNDQSQELQHVNNNYKEYNVIETNDRLDESCSCDLNSVDNTESDGSPAIIFPRHEVINEVQQDNMIASSDSHLNDVHDVTLTTLNVTTHIDSITIFEKSNNEISLQTQETNNSASINSASEIFNNLQKVEESNSNSLIDEKSKNESICKRENKNNVHSLTTVKDSTKSIQLSFVTLAVENECNQTNLEISENKSQDNNSTLKNKESTTSKETTIRCSKKSEIKISEGSFNEVCSVLPKKIIEVSNENKDTHAKSVTGTEINATGTSIEEISEDKKLETSETVDEINLTTVSNVYEIESENISSIKDQENKIKEFKEELIEEVVSIPNAIEFDKNQSINIKEEIENSNSSISCTISSKNIDFSNNEIENENTNIITTNDSMINDEYVAEKSENKSAVIDSTDNEIIIEHDIKEPSIISINISDNEEEVISTTLLQTTNDAAVVDCSEVCSNSSVIESSLENTVKVPNAKKQIPTISTVYDATAKILTDGIVPQNADTDVIVNENPLITNGVFEHVITTNLNRRRSSLPNVSTENLSREDDSEHASVSQRKNFSPQKRPRSASTSTQVESNHFEPKRTMKTNPSTRPMFSPGPSRPPFRIPEFKWSYIHQRLLSDVLFSLETDIQVWRSHSTKSVLDFVNSSDNAIFVVNTVHLISQLADNLIIACGGLLPLLASATSPNSEMEVIEPTQGMPIEVAVSFLQRLVNMADVLIFASSLNFGELEAEKNMSSGGILRQCLRLVCTCAVRNCLECKERGRTYSMLGRQIGTSNKSQHIQSLIRGAQTSPKNIVDNITHQLSPVKDPEKLLQDMDVNRLRAVIYRDVEETKQAQFLSLAIVYFISVLMVSKYRDILEPPVSQRQPSSPMQTVQTNEENVRPSSPPADVNGGGGGRPLFPQWSHHVYPQFLPGSHPNANANANHHIGQHHHEHPPLPLVSEQTLRRRRQAINPSVASYYIPNHYSNHYNHHSNNYSYHRHHHYHHHNNNNHHHAIQKHIDHSQNIYHRNSGYGSQESGGVISQSESQDDGEYEVIIVDENNSSILADQDIPSSGPPSTKGGHSGVPLSRTILENYTLTETTFCSTTTIEPLPCKPQSNDSSEESMHRNNATADGSPSEITTDNENKHNSSEEAWTDVNLNEEGDAVMNDRDDPRNIHNIVHSEDVLSNNEDSIPVQEILDNSERGEKPTAEISVMRVPDHLVTVASSRPDDLSIKSLENHLPVPTPSREASLTQKLEMALGSVCPLLREIMVDFAPFLSKTLVGSHGQELLMEGKGLTTFKNSNSVVELVMLLCSQEWQNSLQKHAGLAFIELINEGRLLSHAMKDHIVRVANEAEFILNRMRADDVLKHADFETQCAQTLLDRREEERTCDHLITAARRRDNVIASRLLEKIRNILSNKHGAWGYMDPIAARLSEYWKLDAWEDDARRRKRFVHNPLGSSHPEATLKAAIEHGAPEDAILQAREEFHAHLAASRVHQQQLQSTDLMDDSELLTDDRDLDADLVGPVNISTKGKLIAPGIVAPGIISVTSSELYFEVDEDDVEFKKID</sequence>
<keyword evidence="3" id="KW-1185">Reference proteome</keyword>
<protein>
    <submittedName>
        <fullName evidence="4">Neurobeachin</fullName>
    </submittedName>
</protein>
<dbReference type="PROSITE" id="PS51783">
    <property type="entry name" value="PH_BEACH"/>
    <property type="match status" value="1"/>
</dbReference>
<dbReference type="Pfam" id="PF15787">
    <property type="entry name" value="DUF4704"/>
    <property type="match status" value="1"/>
</dbReference>
<feature type="non-terminal residue" evidence="4">
    <location>
        <position position="2441"/>
    </location>
</feature>
<dbReference type="GO" id="GO:0019901">
    <property type="term" value="F:protein kinase binding"/>
    <property type="evidence" value="ECO:0007669"/>
    <property type="project" value="TreeGrafter"/>
</dbReference>
<dbReference type="InterPro" id="IPR010508">
    <property type="entry name" value="NBEA-like_DUF1088"/>
</dbReference>
<feature type="compositionally biased region" description="Polar residues" evidence="1">
    <location>
        <begin position="2000"/>
        <end position="2015"/>
    </location>
</feature>
<name>A0AAJ7DX31_9HYME</name>
<feature type="region of interest" description="Disordered" evidence="1">
    <location>
        <begin position="1087"/>
        <end position="1112"/>
    </location>
</feature>
<organism evidence="3 4">
    <name type="scientific">Ceratosolen solmsi marchali</name>
    <dbReference type="NCBI Taxonomy" id="326594"/>
    <lineage>
        <taxon>Eukaryota</taxon>
        <taxon>Metazoa</taxon>
        <taxon>Ecdysozoa</taxon>
        <taxon>Arthropoda</taxon>
        <taxon>Hexapoda</taxon>
        <taxon>Insecta</taxon>
        <taxon>Pterygota</taxon>
        <taxon>Neoptera</taxon>
        <taxon>Endopterygota</taxon>
        <taxon>Hymenoptera</taxon>
        <taxon>Apocrita</taxon>
        <taxon>Proctotrupomorpha</taxon>
        <taxon>Chalcidoidea</taxon>
        <taxon>Agaonidae</taxon>
        <taxon>Agaoninae</taxon>
        <taxon>Ceratosolen</taxon>
    </lineage>
</organism>
<feature type="compositionally biased region" description="Polar residues" evidence="1">
    <location>
        <begin position="1443"/>
        <end position="1468"/>
    </location>
</feature>
<accession>A0AAJ7DX31</accession>
<dbReference type="InterPro" id="IPR016024">
    <property type="entry name" value="ARM-type_fold"/>
</dbReference>
<dbReference type="SUPFAM" id="SSF49899">
    <property type="entry name" value="Concanavalin A-like lectins/glucanases"/>
    <property type="match status" value="1"/>
</dbReference>
<feature type="region of interest" description="Disordered" evidence="1">
    <location>
        <begin position="1936"/>
        <end position="1959"/>
    </location>
</feature>
<dbReference type="CTD" id="44531"/>
<dbReference type="GO" id="GO:0016020">
    <property type="term" value="C:membrane"/>
    <property type="evidence" value="ECO:0007669"/>
    <property type="project" value="TreeGrafter"/>
</dbReference>
<dbReference type="KEGG" id="csol:105363528"/>
<feature type="region of interest" description="Disordered" evidence="1">
    <location>
        <begin position="1980"/>
        <end position="2031"/>
    </location>
</feature>
<dbReference type="Pfam" id="PF06469">
    <property type="entry name" value="DUF1088"/>
    <property type="match status" value="1"/>
</dbReference>
<feature type="domain" description="BEACH-type PH" evidence="2">
    <location>
        <begin position="2395"/>
        <end position="2441"/>
    </location>
</feature>
<dbReference type="PANTHER" id="PTHR13743:SF162">
    <property type="entry name" value="NEUROBEACHIN"/>
    <property type="match status" value="1"/>
</dbReference>
<evidence type="ECO:0000313" key="4">
    <source>
        <dbReference type="RefSeq" id="XP_011499561.1"/>
    </source>
</evidence>
<proteinExistence type="predicted"/>
<reference evidence="4" key="1">
    <citation type="submission" date="2025-08" db="UniProtKB">
        <authorList>
            <consortium name="RefSeq"/>
        </authorList>
    </citation>
    <scope>IDENTIFICATION</scope>
</reference>
<gene>
    <name evidence="4" type="primary">LOC105363528</name>
</gene>
<dbReference type="InterPro" id="IPR031570">
    <property type="entry name" value="NBEA/BDCP_DUF4704"/>
</dbReference>
<dbReference type="InterPro" id="IPR050865">
    <property type="entry name" value="BEACH_Domain"/>
</dbReference>
<dbReference type="InterPro" id="IPR013320">
    <property type="entry name" value="ConA-like_dom_sf"/>
</dbReference>
<dbReference type="FunFam" id="2.60.120.200:FF:000010">
    <property type="entry name" value="neurobeachin isoform X2"/>
    <property type="match status" value="1"/>
</dbReference>
<evidence type="ECO:0000259" key="2">
    <source>
        <dbReference type="PROSITE" id="PS51783"/>
    </source>
</evidence>
<dbReference type="Proteomes" id="UP000695007">
    <property type="component" value="Unplaced"/>
</dbReference>
<dbReference type="InterPro" id="IPR023362">
    <property type="entry name" value="PH-BEACH_dom"/>
</dbReference>
<feature type="region of interest" description="Disordered" evidence="1">
    <location>
        <begin position="1753"/>
        <end position="1789"/>
    </location>
</feature>
<feature type="compositionally biased region" description="Polar residues" evidence="1">
    <location>
        <begin position="1755"/>
        <end position="1770"/>
    </location>
</feature>
<dbReference type="GeneID" id="105363528"/>
<dbReference type="GO" id="GO:0005829">
    <property type="term" value="C:cytosol"/>
    <property type="evidence" value="ECO:0007669"/>
    <property type="project" value="TreeGrafter"/>
</dbReference>
<dbReference type="GO" id="GO:0008104">
    <property type="term" value="P:intracellular protein localization"/>
    <property type="evidence" value="ECO:0007669"/>
    <property type="project" value="TreeGrafter"/>
</dbReference>
<dbReference type="PANTHER" id="PTHR13743">
    <property type="entry name" value="BEIGE/BEACH-RELATED"/>
    <property type="match status" value="1"/>
</dbReference>
<feature type="region of interest" description="Disordered" evidence="1">
    <location>
        <begin position="1425"/>
        <end position="1492"/>
    </location>
</feature>
<evidence type="ECO:0000256" key="1">
    <source>
        <dbReference type="SAM" id="MobiDB-lite"/>
    </source>
</evidence>
<dbReference type="RefSeq" id="XP_011499561.1">
    <property type="nucleotide sequence ID" value="XM_011501259.1"/>
</dbReference>
<dbReference type="SUPFAM" id="SSF48371">
    <property type="entry name" value="ARM repeat"/>
    <property type="match status" value="1"/>
</dbReference>
<evidence type="ECO:0000313" key="3">
    <source>
        <dbReference type="Proteomes" id="UP000695007"/>
    </source>
</evidence>